<protein>
    <recommendedName>
        <fullName evidence="2">histidine kinase</fullName>
        <ecNumber evidence="2">2.7.13.3</ecNumber>
    </recommendedName>
</protein>
<evidence type="ECO:0000256" key="1">
    <source>
        <dbReference type="ARBA" id="ARBA00000085"/>
    </source>
</evidence>
<gene>
    <name evidence="8" type="ORF">EWF95_05570</name>
</gene>
<feature type="domain" description="Histidine kinase" evidence="7">
    <location>
        <begin position="596"/>
        <end position="796"/>
    </location>
</feature>
<reference evidence="8 9" key="1">
    <citation type="submission" date="2019-02" db="EMBL/GenBank/DDBJ databases">
        <title>Halonotius sp. a new haloqrchaeon isolated from saline water.</title>
        <authorList>
            <person name="Duran-Viseras A."/>
            <person name="Sanchez-Porro C."/>
            <person name="Ventosa A."/>
        </authorList>
    </citation>
    <scope>NUCLEOTIDE SEQUENCE [LARGE SCALE GENOMIC DNA]</scope>
    <source>
        <strain evidence="8 9">F9-27</strain>
    </source>
</reference>
<dbReference type="PANTHER" id="PTHR44936:SF10">
    <property type="entry name" value="SENSOR PROTEIN RSTB"/>
    <property type="match status" value="1"/>
</dbReference>
<dbReference type="InterPro" id="IPR000014">
    <property type="entry name" value="PAS"/>
</dbReference>
<keyword evidence="3" id="KW-0808">Transferase</keyword>
<dbReference type="EMBL" id="SESI01000001">
    <property type="protein sequence ID" value="TQQ82389.1"/>
    <property type="molecule type" value="Genomic_DNA"/>
</dbReference>
<dbReference type="SUPFAM" id="SSF55785">
    <property type="entry name" value="PYP-like sensor domain (PAS domain)"/>
    <property type="match status" value="1"/>
</dbReference>
<dbReference type="InterPro" id="IPR003018">
    <property type="entry name" value="GAF"/>
</dbReference>
<keyword evidence="5" id="KW-0418">Kinase</keyword>
<dbReference type="InterPro" id="IPR003594">
    <property type="entry name" value="HATPase_dom"/>
</dbReference>
<dbReference type="Gene3D" id="3.30.565.10">
    <property type="entry name" value="Histidine kinase-like ATPase, C-terminal domain"/>
    <property type="match status" value="1"/>
</dbReference>
<dbReference type="GO" id="GO:0005524">
    <property type="term" value="F:ATP binding"/>
    <property type="evidence" value="ECO:0007669"/>
    <property type="project" value="UniProtKB-KW"/>
</dbReference>
<dbReference type="InterPro" id="IPR029016">
    <property type="entry name" value="GAF-like_dom_sf"/>
</dbReference>
<evidence type="ECO:0000313" key="9">
    <source>
        <dbReference type="Proteomes" id="UP000315385"/>
    </source>
</evidence>
<dbReference type="EC" id="2.7.13.3" evidence="2"/>
<dbReference type="Gene3D" id="3.30.450.20">
    <property type="entry name" value="PAS domain"/>
    <property type="match status" value="1"/>
</dbReference>
<dbReference type="GO" id="GO:0004673">
    <property type="term" value="F:protein histidine kinase activity"/>
    <property type="evidence" value="ECO:0007669"/>
    <property type="project" value="UniProtKB-EC"/>
</dbReference>
<evidence type="ECO:0000256" key="3">
    <source>
        <dbReference type="ARBA" id="ARBA00022679"/>
    </source>
</evidence>
<dbReference type="PROSITE" id="PS50109">
    <property type="entry name" value="HIS_KIN"/>
    <property type="match status" value="1"/>
</dbReference>
<evidence type="ECO:0000259" key="7">
    <source>
        <dbReference type="PROSITE" id="PS50109"/>
    </source>
</evidence>
<dbReference type="Pfam" id="PF02518">
    <property type="entry name" value="HATPase_c"/>
    <property type="match status" value="1"/>
</dbReference>
<evidence type="ECO:0000313" key="8">
    <source>
        <dbReference type="EMBL" id="TQQ82389.1"/>
    </source>
</evidence>
<keyword evidence="9" id="KW-1185">Reference proteome</keyword>
<dbReference type="SMART" id="SM00387">
    <property type="entry name" value="HATPase_c"/>
    <property type="match status" value="1"/>
</dbReference>
<dbReference type="OrthoDB" id="327291at2157"/>
<name>A0A544QSJ6_9EURY</name>
<dbReference type="InterPro" id="IPR005467">
    <property type="entry name" value="His_kinase_dom"/>
</dbReference>
<dbReference type="Gene3D" id="3.30.450.40">
    <property type="match status" value="2"/>
</dbReference>
<comment type="catalytic activity">
    <reaction evidence="1">
        <text>ATP + protein L-histidine = ADP + protein N-phospho-L-histidine.</text>
        <dbReference type="EC" id="2.7.13.3"/>
    </reaction>
</comment>
<accession>A0A544QSJ6</accession>
<organism evidence="8 9">
    <name type="scientific">Halonotius roseus</name>
    <dbReference type="NCBI Taxonomy" id="2511997"/>
    <lineage>
        <taxon>Archaea</taxon>
        <taxon>Methanobacteriati</taxon>
        <taxon>Methanobacteriota</taxon>
        <taxon>Stenosarchaea group</taxon>
        <taxon>Halobacteria</taxon>
        <taxon>Halobacteriales</taxon>
        <taxon>Haloferacaceae</taxon>
        <taxon>Halonotius</taxon>
    </lineage>
</organism>
<dbReference type="Pfam" id="PF13185">
    <property type="entry name" value="GAF_2"/>
    <property type="match status" value="1"/>
</dbReference>
<dbReference type="RefSeq" id="WP_142443036.1">
    <property type="nucleotide sequence ID" value="NZ_SESI01000001.1"/>
</dbReference>
<proteinExistence type="predicted"/>
<dbReference type="AlphaFoldDB" id="A0A544QSJ6"/>
<keyword evidence="6" id="KW-0067">ATP-binding</keyword>
<dbReference type="InterPro" id="IPR035965">
    <property type="entry name" value="PAS-like_dom_sf"/>
</dbReference>
<evidence type="ECO:0000256" key="6">
    <source>
        <dbReference type="ARBA" id="ARBA00022840"/>
    </source>
</evidence>
<comment type="caution">
    <text evidence="8">The sequence shown here is derived from an EMBL/GenBank/DDBJ whole genome shotgun (WGS) entry which is preliminary data.</text>
</comment>
<dbReference type="InterPro" id="IPR036890">
    <property type="entry name" value="HATPase_C_sf"/>
</dbReference>
<sequence>MSDRRQRIQLLHEISLAISPGETLAATAETALEAYLQKLNCTVGGVFRRREDGGYEQIIARPAAAVDDPVYAAARNRLTERAGADGDNDARKSFPIVGEGGDDGHYYLFELPDFGALVLGTHGEPFSAAIIDELEPLNEKLATACTAKAAESTLRNERRRFEALFTTIQEPMVTVSVTDGTATITRRNDAFETTFGDATSMSEGSRFEPTIPAAPSDAAAADEIDTQLADGEPVTTESSRQTATGTGDFLLRAVPVTTATGQEWFFLYVDITDEKRRRRTLESLYEDAQAVLTSEDRQTACKRTVETATAVINASVAEVHLYDRATDTLTPAATTGAEPVFAAAGAEDATPLWEGYGGDIRHFDALSTADVSIAHSGMAIESVLLYPLGDHGVLILGDEQAEAFNETDRQLGRLLTTLGTIALTRAQRIHSLEAVQAITQEAVTADTRSAMVDAVLDRLPTALNFPITGLWEHNAVADQLEPVGMTEPAFDLFDAPPTFGRGDGIAWEAFKRGETELVSDVASRPDAYNADSVIRSEVIAPIDEFGVLMAGAVRPQNLTDTDRSIVETLTSNLATANELVDNREELQLLEAVFDRVLRHNLRNDLTVIKGYANAVAESGEASPHTAEIIEHCKNLERTATNARTMREVVQTREQRRAIDITTAIEDAIELAPDPPETVTMTTDIEATTAVIAHPKLPVAIAQLIENSVEHGVDDDGEIRVRAVDDGDDVVIAVSDDGPGIPVAELAVIDQHDESELEHSSGVGLWLIDRIVDYSDGVLSFDTDSGTTARITLRAAEER</sequence>
<dbReference type="SUPFAM" id="SSF55874">
    <property type="entry name" value="ATPase domain of HSP90 chaperone/DNA topoisomerase II/histidine kinase"/>
    <property type="match status" value="1"/>
</dbReference>
<dbReference type="SUPFAM" id="SSF55781">
    <property type="entry name" value="GAF domain-like"/>
    <property type="match status" value="2"/>
</dbReference>
<dbReference type="CDD" id="cd00075">
    <property type="entry name" value="HATPase"/>
    <property type="match status" value="1"/>
</dbReference>
<evidence type="ECO:0000256" key="5">
    <source>
        <dbReference type="ARBA" id="ARBA00022777"/>
    </source>
</evidence>
<dbReference type="InterPro" id="IPR050980">
    <property type="entry name" value="2C_sensor_his_kinase"/>
</dbReference>
<evidence type="ECO:0000256" key="4">
    <source>
        <dbReference type="ARBA" id="ARBA00022741"/>
    </source>
</evidence>
<keyword evidence="4" id="KW-0547">Nucleotide-binding</keyword>
<evidence type="ECO:0000256" key="2">
    <source>
        <dbReference type="ARBA" id="ARBA00012438"/>
    </source>
</evidence>
<dbReference type="PANTHER" id="PTHR44936">
    <property type="entry name" value="SENSOR PROTEIN CREC"/>
    <property type="match status" value="1"/>
</dbReference>
<dbReference type="Pfam" id="PF13188">
    <property type="entry name" value="PAS_8"/>
    <property type="match status" value="1"/>
</dbReference>
<dbReference type="Proteomes" id="UP000315385">
    <property type="component" value="Unassembled WGS sequence"/>
</dbReference>
<dbReference type="SMART" id="SM00065">
    <property type="entry name" value="GAF"/>
    <property type="match status" value="2"/>
</dbReference>